<dbReference type="InterPro" id="IPR038356">
    <property type="entry name" value="Tma16_sf"/>
</dbReference>
<dbReference type="Pfam" id="PF11176">
    <property type="entry name" value="Tma16"/>
    <property type="match status" value="1"/>
</dbReference>
<evidence type="ECO:0000256" key="1">
    <source>
        <dbReference type="ARBA" id="ARBA00034127"/>
    </source>
</evidence>
<evidence type="ECO:0008006" key="5">
    <source>
        <dbReference type="Google" id="ProtNLM"/>
    </source>
</evidence>
<dbReference type="InterPro" id="IPR021346">
    <property type="entry name" value="Tma16"/>
</dbReference>
<feature type="region of interest" description="Disordered" evidence="2">
    <location>
        <begin position="1"/>
        <end position="35"/>
    </location>
</feature>
<dbReference type="Gene3D" id="1.20.1440.170">
    <property type="entry name" value="Translation machinery-associated protein 16-like"/>
    <property type="match status" value="1"/>
</dbReference>
<comment type="similarity">
    <text evidence="1">Belongs to the TMA16 family.</text>
</comment>
<dbReference type="GO" id="GO:0005634">
    <property type="term" value="C:nucleus"/>
    <property type="evidence" value="ECO:0007669"/>
    <property type="project" value="TreeGrafter"/>
</dbReference>
<dbReference type="AlphaFoldDB" id="A0A0D2CUQ7"/>
<dbReference type="EMBL" id="KN846958">
    <property type="protein sequence ID" value="KIW68886.1"/>
    <property type="molecule type" value="Genomic_DNA"/>
</dbReference>
<feature type="region of interest" description="Disordered" evidence="2">
    <location>
        <begin position="91"/>
        <end position="120"/>
    </location>
</feature>
<organism evidence="3 4">
    <name type="scientific">Phialophora macrospora</name>
    <dbReference type="NCBI Taxonomy" id="1851006"/>
    <lineage>
        <taxon>Eukaryota</taxon>
        <taxon>Fungi</taxon>
        <taxon>Dikarya</taxon>
        <taxon>Ascomycota</taxon>
        <taxon>Pezizomycotina</taxon>
        <taxon>Eurotiomycetes</taxon>
        <taxon>Chaetothyriomycetidae</taxon>
        <taxon>Chaetothyriales</taxon>
        <taxon>Herpotrichiellaceae</taxon>
        <taxon>Phialophora</taxon>
    </lineage>
</organism>
<dbReference type="STRING" id="5601.A0A0D2CUQ7"/>
<evidence type="ECO:0000313" key="4">
    <source>
        <dbReference type="Proteomes" id="UP000054266"/>
    </source>
</evidence>
<protein>
    <recommendedName>
        <fullName evidence="5">Translation machinery-associated protein 16</fullName>
    </recommendedName>
</protein>
<dbReference type="HOGENOM" id="CLU_106785_1_0_1"/>
<evidence type="ECO:0000256" key="2">
    <source>
        <dbReference type="SAM" id="MobiDB-lite"/>
    </source>
</evidence>
<keyword evidence="4" id="KW-1185">Reference proteome</keyword>
<feature type="compositionally biased region" description="Basic and acidic residues" evidence="2">
    <location>
        <begin position="96"/>
        <end position="120"/>
    </location>
</feature>
<reference evidence="3 4" key="1">
    <citation type="submission" date="2015-01" db="EMBL/GenBank/DDBJ databases">
        <title>The Genome Sequence of Capronia semiimmersa CBS27337.</title>
        <authorList>
            <consortium name="The Broad Institute Genomics Platform"/>
            <person name="Cuomo C."/>
            <person name="de Hoog S."/>
            <person name="Gorbushina A."/>
            <person name="Stielow B."/>
            <person name="Teixiera M."/>
            <person name="Abouelleil A."/>
            <person name="Chapman S.B."/>
            <person name="Priest M."/>
            <person name="Young S.K."/>
            <person name="Wortman J."/>
            <person name="Nusbaum C."/>
            <person name="Birren B."/>
        </authorList>
    </citation>
    <scope>NUCLEOTIDE SEQUENCE [LARGE SCALE GENOMIC DNA]</scope>
    <source>
        <strain evidence="3 4">CBS 27337</strain>
    </source>
</reference>
<dbReference type="Proteomes" id="UP000054266">
    <property type="component" value="Unassembled WGS sequence"/>
</dbReference>
<sequence length="179" mass="20519">MARALNKVQKQISKKRGGKTNALHENSRDAKRLRRAGAREEKLARLMDAAVRANYVYVDRVAWFRTAIEGSSGPLTDDEMHVLTQSFIDREDDELAEARQERRPGRPPTKAEERISQRKEAEEREFRAGFWVPELRTEESRSKVEKWAGEWGGLNTLDFIRIVKGGDIKPSNFPPKANS</sequence>
<gene>
    <name evidence="3" type="ORF">PV04_04800</name>
</gene>
<accession>A0A0D2CUQ7</accession>
<dbReference type="PANTHER" id="PTHR13349:SF2">
    <property type="entry name" value="TRANSLATION MACHINERY-ASSOCIATED PROTEIN 16"/>
    <property type="match status" value="1"/>
</dbReference>
<proteinExistence type="inferred from homology"/>
<evidence type="ECO:0000313" key="3">
    <source>
        <dbReference type="EMBL" id="KIW68886.1"/>
    </source>
</evidence>
<dbReference type="PANTHER" id="PTHR13349">
    <property type="entry name" value="TRANSLATION MACHINERY-ASSOCIATED PROTEIN 16"/>
    <property type="match status" value="1"/>
</dbReference>
<name>A0A0D2CUQ7_9EURO</name>